<keyword evidence="3" id="KW-1185">Reference proteome</keyword>
<dbReference type="Proteomes" id="UP001054889">
    <property type="component" value="Unassembled WGS sequence"/>
</dbReference>
<accession>A0AAV5EIA6</accession>
<organism evidence="2 3">
    <name type="scientific">Eleusine coracana subsp. coracana</name>
    <dbReference type="NCBI Taxonomy" id="191504"/>
    <lineage>
        <taxon>Eukaryota</taxon>
        <taxon>Viridiplantae</taxon>
        <taxon>Streptophyta</taxon>
        <taxon>Embryophyta</taxon>
        <taxon>Tracheophyta</taxon>
        <taxon>Spermatophyta</taxon>
        <taxon>Magnoliopsida</taxon>
        <taxon>Liliopsida</taxon>
        <taxon>Poales</taxon>
        <taxon>Poaceae</taxon>
        <taxon>PACMAD clade</taxon>
        <taxon>Chloridoideae</taxon>
        <taxon>Cynodonteae</taxon>
        <taxon>Eleusininae</taxon>
        <taxon>Eleusine</taxon>
    </lineage>
</organism>
<proteinExistence type="predicted"/>
<reference evidence="2" key="1">
    <citation type="journal article" date="2018" name="DNA Res.">
        <title>Multiple hybrid de novo genome assembly of finger millet, an orphan allotetraploid crop.</title>
        <authorList>
            <person name="Hatakeyama M."/>
            <person name="Aluri S."/>
            <person name="Balachadran M.T."/>
            <person name="Sivarajan S.R."/>
            <person name="Patrignani A."/>
            <person name="Gruter S."/>
            <person name="Poveda L."/>
            <person name="Shimizu-Inatsugi R."/>
            <person name="Baeten J."/>
            <person name="Francoijs K.J."/>
            <person name="Nataraja K.N."/>
            <person name="Reddy Y.A.N."/>
            <person name="Phadnis S."/>
            <person name="Ravikumar R.L."/>
            <person name="Schlapbach R."/>
            <person name="Sreeman S.M."/>
            <person name="Shimizu K.K."/>
        </authorList>
    </citation>
    <scope>NUCLEOTIDE SEQUENCE</scope>
</reference>
<dbReference type="EMBL" id="BQKI01000075">
    <property type="protein sequence ID" value="GJN22488.1"/>
    <property type="molecule type" value="Genomic_DNA"/>
</dbReference>
<feature type="region of interest" description="Disordered" evidence="1">
    <location>
        <begin position="57"/>
        <end position="109"/>
    </location>
</feature>
<name>A0AAV5EIA6_ELECO</name>
<dbReference type="AlphaFoldDB" id="A0AAV5EIA6"/>
<evidence type="ECO:0000313" key="3">
    <source>
        <dbReference type="Proteomes" id="UP001054889"/>
    </source>
</evidence>
<gene>
    <name evidence="2" type="primary">gb10053</name>
    <name evidence="2" type="ORF">PR202_gb10053</name>
</gene>
<reference evidence="2" key="2">
    <citation type="submission" date="2021-12" db="EMBL/GenBank/DDBJ databases">
        <title>Resequencing data analysis of finger millet.</title>
        <authorList>
            <person name="Hatakeyama M."/>
            <person name="Aluri S."/>
            <person name="Balachadran M.T."/>
            <person name="Sivarajan S.R."/>
            <person name="Poveda L."/>
            <person name="Shimizu-Inatsugi R."/>
            <person name="Schlapbach R."/>
            <person name="Sreeman S.M."/>
            <person name="Shimizu K.K."/>
        </authorList>
    </citation>
    <scope>NUCLEOTIDE SEQUENCE</scope>
</reference>
<evidence type="ECO:0000313" key="2">
    <source>
        <dbReference type="EMBL" id="GJN22488.1"/>
    </source>
</evidence>
<protein>
    <submittedName>
        <fullName evidence="2">Uncharacterized protein</fullName>
    </submittedName>
</protein>
<feature type="compositionally biased region" description="Gly residues" evidence="1">
    <location>
        <begin position="98"/>
        <end position="109"/>
    </location>
</feature>
<feature type="region of interest" description="Disordered" evidence="1">
    <location>
        <begin position="1"/>
        <end position="23"/>
    </location>
</feature>
<evidence type="ECO:0000256" key="1">
    <source>
        <dbReference type="SAM" id="MobiDB-lite"/>
    </source>
</evidence>
<comment type="caution">
    <text evidence="2">The sequence shown here is derived from an EMBL/GenBank/DDBJ whole genome shotgun (WGS) entry which is preliminary data.</text>
</comment>
<sequence>MPPPELLPPLVDAGAASPSVDPARWRKGHRIRPSRPAGRAKGGATAWCSKCCCATAGRRPSSRRGVASPVGQASSRRLAISPAWRASRGRCDVSGGRTSRGGGVGMEQT</sequence>